<dbReference type="EMBL" id="JAEINI020000011">
    <property type="protein sequence ID" value="MCB5227846.1"/>
    <property type="molecule type" value="Genomic_DNA"/>
</dbReference>
<proteinExistence type="predicted"/>
<gene>
    <name evidence="1" type="ORF">JAO78_013595</name>
</gene>
<dbReference type="Proteomes" id="UP000633814">
    <property type="component" value="Unassembled WGS sequence"/>
</dbReference>
<protein>
    <submittedName>
        <fullName evidence="1">Uncharacterized protein</fullName>
    </submittedName>
</protein>
<dbReference type="RefSeq" id="WP_226751910.1">
    <property type="nucleotide sequence ID" value="NZ_JAEINI020000011.1"/>
</dbReference>
<evidence type="ECO:0000313" key="2">
    <source>
        <dbReference type="Proteomes" id="UP000633814"/>
    </source>
</evidence>
<evidence type="ECO:0000313" key="1">
    <source>
        <dbReference type="EMBL" id="MCB5227846.1"/>
    </source>
</evidence>
<sequence length="265" mass="30625">MSEYPDYHLLVPTERASFNTCFYCGCIASEHDFAPPLKYRDFFLSTQEPADFVKIPSCRECFEHLKSCKAGALEERRVYAKKKLAKKYEKALNIFEMWTEEELAALDFSLSHSIAAGLKLGLETTERLNFPGFNYEAAGINHQVHYHLSASFDVFGESYSSFREALDYASKAYRIPKFTLKEYYAEHGNSFEKAIHAVHRETAAKEFQKQLTTLCQQFAKQHKQSVIFVHKQVERYLTENDTLSISQALGKLYDERIHPAATRKR</sequence>
<accession>A0ABS8C6C0</accession>
<name>A0ABS8C6C0_9ALTE</name>
<reference evidence="1 2" key="1">
    <citation type="submission" date="2021-10" db="EMBL/GenBank/DDBJ databases">
        <title>Alishewanella koreense sp. nov. isolated from seawater of southwestern coast in South Korea and the proposal for the reclassification of Rheinheimera perlucida and Rheinheimera tuosuensis as Arsukibacterium perlucida and Arsukibacterium tuosuensis.</title>
        <authorList>
            <person name="Kim K.H."/>
            <person name="Ruan W."/>
            <person name="Kim K.R."/>
            <person name="Baek J.H."/>
            <person name="Jeon C.O."/>
        </authorList>
    </citation>
    <scope>NUCLEOTIDE SEQUENCE [LARGE SCALE GENOMIC DNA]</scope>
    <source>
        <strain evidence="1 2">16-MA</strain>
    </source>
</reference>
<comment type="caution">
    <text evidence="1">The sequence shown here is derived from an EMBL/GenBank/DDBJ whole genome shotgun (WGS) entry which is preliminary data.</text>
</comment>
<keyword evidence="2" id="KW-1185">Reference proteome</keyword>
<organism evidence="1 2">
    <name type="scientific">Alishewanella maricola</name>
    <dbReference type="NCBI Taxonomy" id="2795740"/>
    <lineage>
        <taxon>Bacteria</taxon>
        <taxon>Pseudomonadati</taxon>
        <taxon>Pseudomonadota</taxon>
        <taxon>Gammaproteobacteria</taxon>
        <taxon>Alteromonadales</taxon>
        <taxon>Alteromonadaceae</taxon>
        <taxon>Alishewanella</taxon>
    </lineage>
</organism>